<evidence type="ECO:0000313" key="2">
    <source>
        <dbReference type="EMBL" id="CAB4723809.1"/>
    </source>
</evidence>
<dbReference type="EMBL" id="CAFBOL010000044">
    <property type="protein sequence ID" value="CAB4994805.1"/>
    <property type="molecule type" value="Genomic_DNA"/>
</dbReference>
<evidence type="ECO:0000313" key="4">
    <source>
        <dbReference type="EMBL" id="CAB4924744.1"/>
    </source>
</evidence>
<accession>A0A6J6RMV6</accession>
<dbReference type="EMBL" id="CAESGF010000005">
    <property type="protein sequence ID" value="CAB4363431.1"/>
    <property type="molecule type" value="Genomic_DNA"/>
</dbReference>
<organism evidence="2">
    <name type="scientific">freshwater metagenome</name>
    <dbReference type="NCBI Taxonomy" id="449393"/>
    <lineage>
        <taxon>unclassified sequences</taxon>
        <taxon>metagenomes</taxon>
        <taxon>ecological metagenomes</taxon>
    </lineage>
</organism>
<protein>
    <submittedName>
        <fullName evidence="2">Unannotated protein</fullName>
    </submittedName>
</protein>
<dbReference type="EMBL" id="CAFAAV010000047">
    <property type="protein sequence ID" value="CAB4812360.1"/>
    <property type="molecule type" value="Genomic_DNA"/>
</dbReference>
<name>A0A6J6RMV6_9ZZZZ</name>
<gene>
    <name evidence="2" type="ORF">UFOPK2656_01589</name>
    <name evidence="3" type="ORF">UFOPK3099_00828</name>
    <name evidence="4" type="ORF">UFOPK3651_01089</name>
    <name evidence="5" type="ORF">UFOPK3931_01720</name>
    <name evidence="1" type="ORF">UFOPK4189_01210</name>
</gene>
<dbReference type="EMBL" id="CAEZYF010000008">
    <property type="protein sequence ID" value="CAB4723809.1"/>
    <property type="molecule type" value="Genomic_DNA"/>
</dbReference>
<evidence type="ECO:0000313" key="3">
    <source>
        <dbReference type="EMBL" id="CAB4812360.1"/>
    </source>
</evidence>
<reference evidence="2" key="1">
    <citation type="submission" date="2020-05" db="EMBL/GenBank/DDBJ databases">
        <authorList>
            <person name="Chiriac C."/>
            <person name="Salcher M."/>
            <person name="Ghai R."/>
            <person name="Kavagutti S V."/>
        </authorList>
    </citation>
    <scope>NUCLEOTIDE SEQUENCE</scope>
</reference>
<evidence type="ECO:0000313" key="5">
    <source>
        <dbReference type="EMBL" id="CAB4994805.1"/>
    </source>
</evidence>
<dbReference type="AlphaFoldDB" id="A0A6J6RMV6"/>
<proteinExistence type="predicted"/>
<evidence type="ECO:0000313" key="1">
    <source>
        <dbReference type="EMBL" id="CAB4363431.1"/>
    </source>
</evidence>
<sequence length="47" mass="5145">MNNMTTAPVFSQNGRKGISYDWQSLYAEAQAELIDSELAKLAPALAE</sequence>
<dbReference type="EMBL" id="CAFBMT010000005">
    <property type="protein sequence ID" value="CAB4924744.1"/>
    <property type="molecule type" value="Genomic_DNA"/>
</dbReference>